<evidence type="ECO:0000256" key="4">
    <source>
        <dbReference type="ARBA" id="ARBA00022691"/>
    </source>
</evidence>
<sequence>MKILFVQPPLGAWATWGTHKAINIGHAQLAGFLRQHNPDLELAVLDCRAYGLTEAQMLDKVGESGADIVYLGDILHTTGGLAVVFIYNEAARKIKERYPHVKIIVGGIFYASASEFTMKENPHLDFCIAGEAELTLSELLKELVKTKPDIAGVKGICWRDNGKITLNAYRPLIQDLNTLPMPAYDLFPMDVYVSHTYWKNYSETWNSRGCPAACTFCYEWGQYDPRGHQDLKNYRYRSGKKVVDEMEILYEKHGTRVIVMMDDTYNVYRSRVEETIEECLRRDNKMKWMPLGRAPYFIRDIDLFKDLRRAGCFMCLVGLEVADDEELRKIKKGITVEQVKETVAKLREAGIATVLTWMMGFEDDNEEKIKARFEAVDEVDPDIIALQFLTPIPGSPIWEEATKKGLLRLEDLNKKIRQWDFHQPIIPTNHLTVPEIADLGSWAFREFYSKPGRIQRAMHNRNYDPLVGLCVRDFMNNVGHFEKESHGTRSYVGKE</sequence>
<dbReference type="PROSITE" id="PS51332">
    <property type="entry name" value="B12_BINDING"/>
    <property type="match status" value="1"/>
</dbReference>
<dbReference type="EMBL" id="CP019384">
    <property type="protein sequence ID" value="QAT17632.1"/>
    <property type="molecule type" value="Genomic_DNA"/>
</dbReference>
<accession>A0A410P6A8</accession>
<dbReference type="SMART" id="SM00729">
    <property type="entry name" value="Elp3"/>
    <property type="match status" value="1"/>
</dbReference>
<feature type="domain" description="Radical SAM core" evidence="9">
    <location>
        <begin position="195"/>
        <end position="420"/>
    </location>
</feature>
<reference evidence="10 11" key="1">
    <citation type="submission" date="2017-01" db="EMBL/GenBank/DDBJ databases">
        <title>First insights into the biology of 'candidatus Vampirococcus archaeovorus'.</title>
        <authorList>
            <person name="Kizina J."/>
            <person name="Jordan S."/>
            <person name="Stueber K."/>
            <person name="Reinhardt R."/>
            <person name="Harder J."/>
        </authorList>
    </citation>
    <scope>NUCLEOTIDE SEQUENCE [LARGE SCALE GENOMIC DNA]</scope>
    <source>
        <strain evidence="10 11">LiM</strain>
    </source>
</reference>
<proteinExistence type="predicted"/>
<dbReference type="InterPro" id="IPR006638">
    <property type="entry name" value="Elp3/MiaA/NifB-like_rSAM"/>
</dbReference>
<dbReference type="Pfam" id="PF02310">
    <property type="entry name" value="B12-binding"/>
    <property type="match status" value="1"/>
</dbReference>
<protein>
    <submittedName>
        <fullName evidence="10">Uncharacterized protein</fullName>
    </submittedName>
</protein>
<gene>
    <name evidence="10" type="ORF">BU251_07835</name>
</gene>
<evidence type="ECO:0000313" key="11">
    <source>
        <dbReference type="Proteomes" id="UP000287243"/>
    </source>
</evidence>
<evidence type="ECO:0000259" key="8">
    <source>
        <dbReference type="PROSITE" id="PS51332"/>
    </source>
</evidence>
<keyword evidence="2" id="KW-0489">Methyltransferase</keyword>
<dbReference type="SFLD" id="SFLDG01123">
    <property type="entry name" value="methyltransferase_(Class_B)"/>
    <property type="match status" value="1"/>
</dbReference>
<keyword evidence="4" id="KW-0949">S-adenosyl-L-methionine</keyword>
<dbReference type="GO" id="GO:0031419">
    <property type="term" value="F:cobalamin binding"/>
    <property type="evidence" value="ECO:0007669"/>
    <property type="project" value="InterPro"/>
</dbReference>
<dbReference type="Gene3D" id="3.40.50.280">
    <property type="entry name" value="Cobalamin-binding domain"/>
    <property type="match status" value="1"/>
</dbReference>
<comment type="cofactor">
    <cofactor evidence="1">
        <name>[4Fe-4S] cluster</name>
        <dbReference type="ChEBI" id="CHEBI:49883"/>
    </cofactor>
</comment>
<name>A0A410P6A8_VELA1</name>
<dbReference type="GO" id="GO:0003824">
    <property type="term" value="F:catalytic activity"/>
    <property type="evidence" value="ECO:0007669"/>
    <property type="project" value="InterPro"/>
</dbReference>
<dbReference type="KEGG" id="vai:BU251_07835"/>
<dbReference type="RefSeq" id="WP_128700566.1">
    <property type="nucleotide sequence ID" value="NZ_CP019384.1"/>
</dbReference>
<dbReference type="Proteomes" id="UP000287243">
    <property type="component" value="Chromosome"/>
</dbReference>
<dbReference type="GO" id="GO:0046872">
    <property type="term" value="F:metal ion binding"/>
    <property type="evidence" value="ECO:0007669"/>
    <property type="project" value="UniProtKB-KW"/>
</dbReference>
<keyword evidence="6" id="KW-0408">Iron</keyword>
<evidence type="ECO:0000256" key="2">
    <source>
        <dbReference type="ARBA" id="ARBA00022603"/>
    </source>
</evidence>
<dbReference type="Gene3D" id="3.20.20.70">
    <property type="entry name" value="Aldolase class I"/>
    <property type="match status" value="1"/>
</dbReference>
<dbReference type="InterPro" id="IPR013785">
    <property type="entry name" value="Aldolase_TIM"/>
</dbReference>
<keyword evidence="7" id="KW-0411">Iron-sulfur</keyword>
<feature type="domain" description="B12-binding" evidence="8">
    <location>
        <begin position="1"/>
        <end position="150"/>
    </location>
</feature>
<dbReference type="InterPro" id="IPR058240">
    <property type="entry name" value="rSAM_sf"/>
</dbReference>
<keyword evidence="3" id="KW-0808">Transferase</keyword>
<dbReference type="Pfam" id="PF04055">
    <property type="entry name" value="Radical_SAM"/>
    <property type="match status" value="1"/>
</dbReference>
<evidence type="ECO:0000256" key="1">
    <source>
        <dbReference type="ARBA" id="ARBA00001966"/>
    </source>
</evidence>
<dbReference type="GO" id="GO:0051539">
    <property type="term" value="F:4 iron, 4 sulfur cluster binding"/>
    <property type="evidence" value="ECO:0007669"/>
    <property type="project" value="UniProtKB-KW"/>
</dbReference>
<keyword evidence="11" id="KW-1185">Reference proteome</keyword>
<evidence type="ECO:0000256" key="6">
    <source>
        <dbReference type="ARBA" id="ARBA00023004"/>
    </source>
</evidence>
<dbReference type="PANTHER" id="PTHR43409">
    <property type="entry name" value="ANAEROBIC MAGNESIUM-PROTOPORPHYRIN IX MONOMETHYL ESTER CYCLASE-RELATED"/>
    <property type="match status" value="1"/>
</dbReference>
<dbReference type="CDD" id="cd01335">
    <property type="entry name" value="Radical_SAM"/>
    <property type="match status" value="1"/>
</dbReference>
<evidence type="ECO:0000256" key="3">
    <source>
        <dbReference type="ARBA" id="ARBA00022679"/>
    </source>
</evidence>
<dbReference type="SUPFAM" id="SSF102114">
    <property type="entry name" value="Radical SAM enzymes"/>
    <property type="match status" value="1"/>
</dbReference>
<dbReference type="InterPro" id="IPR007197">
    <property type="entry name" value="rSAM"/>
</dbReference>
<dbReference type="InterPro" id="IPR051198">
    <property type="entry name" value="BchE-like"/>
</dbReference>
<keyword evidence="5" id="KW-0479">Metal-binding</keyword>
<dbReference type="OrthoDB" id="9762608at2"/>
<organism evidence="10 11">
    <name type="scientific">Velamenicoccus archaeovorus</name>
    <dbReference type="NCBI Taxonomy" id="1930593"/>
    <lineage>
        <taxon>Bacteria</taxon>
        <taxon>Pseudomonadati</taxon>
        <taxon>Candidatus Omnitrophota</taxon>
        <taxon>Candidatus Velamenicoccus</taxon>
    </lineage>
</organism>
<dbReference type="SFLD" id="SFLDG01082">
    <property type="entry name" value="B12-binding_domain_containing"/>
    <property type="match status" value="1"/>
</dbReference>
<dbReference type="PROSITE" id="PS51918">
    <property type="entry name" value="RADICAL_SAM"/>
    <property type="match status" value="1"/>
</dbReference>
<dbReference type="InterPro" id="IPR034466">
    <property type="entry name" value="Methyltransferase_Class_B"/>
</dbReference>
<evidence type="ECO:0000256" key="5">
    <source>
        <dbReference type="ARBA" id="ARBA00022723"/>
    </source>
</evidence>
<evidence type="ECO:0000313" key="10">
    <source>
        <dbReference type="EMBL" id="QAT17632.1"/>
    </source>
</evidence>
<dbReference type="AlphaFoldDB" id="A0A410P6A8"/>
<evidence type="ECO:0000259" key="9">
    <source>
        <dbReference type="PROSITE" id="PS51918"/>
    </source>
</evidence>
<dbReference type="SFLD" id="SFLDS00029">
    <property type="entry name" value="Radical_SAM"/>
    <property type="match status" value="1"/>
</dbReference>
<dbReference type="InterPro" id="IPR006158">
    <property type="entry name" value="Cobalamin-bd"/>
</dbReference>
<evidence type="ECO:0000256" key="7">
    <source>
        <dbReference type="ARBA" id="ARBA00023014"/>
    </source>
</evidence>
<dbReference type="PANTHER" id="PTHR43409:SF7">
    <property type="entry name" value="BLL1977 PROTEIN"/>
    <property type="match status" value="1"/>
</dbReference>